<accession>A0ACB9TRR4</accession>
<dbReference type="EMBL" id="CM043015">
    <property type="protein sequence ID" value="KAI4469345.1"/>
    <property type="molecule type" value="Genomic_DNA"/>
</dbReference>
<sequence length="440" mass="48565">MGFLFTSESVSEGHPDKIADQISDAILDEFLRRDPESKVACETLCTTGLVILSGEVRSEAYVDIQNVARRVIRRVGYTKGEYCFDCSSCGVISTLHEQSPDINRGVVRTAEEEQGAGDQGMMFGYACDETKELMPATLMLAHVIMKELARIRKQGEVMTYLRPDAKSQVTIEYGDDGRPLRVHTIVVSTQHDEFITAGEGGLTEQEAEARMSEKIRDDDTEEKIESAIGRTEAFLVNNGKKFLGALIVVVVVLGILMAYKYVHLPRQRERAGAMMFVAQQQFAIDSFSVALHGDGNNAGFLDIIGKYGRTSQGNVANHYAGISFMRLGDMDSALKYFARYRPVKGSPGEVINAQNKGLQGDIYVQLGQYDKAADMYGKAVDASENSLTSPYYLKKLGLVYQKLGKYGDAVTAFRRISLEFPASMEAHDIEKFIGAAEQSL</sequence>
<evidence type="ECO:0000313" key="1">
    <source>
        <dbReference type="EMBL" id="KAI4469345.1"/>
    </source>
</evidence>
<comment type="caution">
    <text evidence="1">The sequence shown here is derived from an EMBL/GenBank/DDBJ whole genome shotgun (WGS) entry which is preliminary data.</text>
</comment>
<organism evidence="1 2">
    <name type="scientific">Holotrichia oblita</name>
    <name type="common">Chafer beetle</name>
    <dbReference type="NCBI Taxonomy" id="644536"/>
    <lineage>
        <taxon>Eukaryota</taxon>
        <taxon>Metazoa</taxon>
        <taxon>Ecdysozoa</taxon>
        <taxon>Arthropoda</taxon>
        <taxon>Hexapoda</taxon>
        <taxon>Insecta</taxon>
        <taxon>Pterygota</taxon>
        <taxon>Neoptera</taxon>
        <taxon>Endopterygota</taxon>
        <taxon>Coleoptera</taxon>
        <taxon>Polyphaga</taxon>
        <taxon>Scarabaeiformia</taxon>
        <taxon>Scarabaeidae</taxon>
        <taxon>Melolonthinae</taxon>
        <taxon>Holotrichia</taxon>
    </lineage>
</organism>
<name>A0ACB9TRR4_HOLOL</name>
<gene>
    <name evidence="1" type="ORF">MML48_1g00064</name>
</gene>
<reference evidence="1" key="1">
    <citation type="submission" date="2022-04" db="EMBL/GenBank/DDBJ databases">
        <title>Chromosome-scale genome assembly of Holotrichia oblita Faldermann.</title>
        <authorList>
            <person name="Rongchong L."/>
        </authorList>
    </citation>
    <scope>NUCLEOTIDE SEQUENCE</scope>
    <source>
        <strain evidence="1">81SQS9</strain>
    </source>
</reference>
<protein>
    <submittedName>
        <fullName evidence="1">S-adenosylmethionine synthetase</fullName>
    </submittedName>
</protein>
<evidence type="ECO:0000313" key="2">
    <source>
        <dbReference type="Proteomes" id="UP001056778"/>
    </source>
</evidence>
<keyword evidence="2" id="KW-1185">Reference proteome</keyword>
<proteinExistence type="predicted"/>
<dbReference type="Proteomes" id="UP001056778">
    <property type="component" value="Chromosome 1"/>
</dbReference>